<sequence>MTCRDRGAQPERTALAWSRTALALIGAGLLCVRLAPSSPGAGAAALVVCGGVVLLLRRTQAALRTRRRRLPAGGRVADPASVLITTALTMLLGVVGALFTLHS</sequence>
<dbReference type="RefSeq" id="WP_156221309.1">
    <property type="nucleotide sequence ID" value="NZ_WOFH01000017.1"/>
</dbReference>
<keyword evidence="8" id="KW-1185">Reference proteome</keyword>
<organism evidence="7 8">
    <name type="scientific">Actinomadura litoris</name>
    <dbReference type="NCBI Taxonomy" id="2678616"/>
    <lineage>
        <taxon>Bacteria</taxon>
        <taxon>Bacillati</taxon>
        <taxon>Actinomycetota</taxon>
        <taxon>Actinomycetes</taxon>
        <taxon>Streptosporangiales</taxon>
        <taxon>Thermomonosporaceae</taxon>
        <taxon>Actinomadura</taxon>
    </lineage>
</organism>
<reference evidence="7 8" key="1">
    <citation type="submission" date="2019-11" db="EMBL/GenBank/DDBJ databases">
        <authorList>
            <person name="Cao P."/>
        </authorList>
    </citation>
    <scope>NUCLEOTIDE SEQUENCE [LARGE SCALE GENOMIC DNA]</scope>
    <source>
        <strain evidence="7 8">NEAU-AAG5</strain>
    </source>
</reference>
<dbReference type="EMBL" id="WOFH01000017">
    <property type="protein sequence ID" value="MUN42016.1"/>
    <property type="molecule type" value="Genomic_DNA"/>
</dbReference>
<protein>
    <submittedName>
        <fullName evidence="7">DUF202 domain-containing protein</fullName>
    </submittedName>
</protein>
<dbReference type="InterPro" id="IPR003807">
    <property type="entry name" value="DUF202"/>
</dbReference>
<proteinExistence type="predicted"/>
<feature type="transmembrane region" description="Helical" evidence="5">
    <location>
        <begin position="41"/>
        <end position="59"/>
    </location>
</feature>
<evidence type="ECO:0000256" key="2">
    <source>
        <dbReference type="ARBA" id="ARBA00022692"/>
    </source>
</evidence>
<evidence type="ECO:0000313" key="8">
    <source>
        <dbReference type="Proteomes" id="UP000432015"/>
    </source>
</evidence>
<feature type="transmembrane region" description="Helical" evidence="5">
    <location>
        <begin position="80"/>
        <end position="101"/>
    </location>
</feature>
<dbReference type="GO" id="GO:0012505">
    <property type="term" value="C:endomembrane system"/>
    <property type="evidence" value="ECO:0007669"/>
    <property type="project" value="UniProtKB-SubCell"/>
</dbReference>
<evidence type="ECO:0000256" key="3">
    <source>
        <dbReference type="ARBA" id="ARBA00022989"/>
    </source>
</evidence>
<feature type="domain" description="DUF202" evidence="6">
    <location>
        <begin position="6"/>
        <end position="67"/>
    </location>
</feature>
<evidence type="ECO:0000259" key="6">
    <source>
        <dbReference type="Pfam" id="PF02656"/>
    </source>
</evidence>
<evidence type="ECO:0000313" key="7">
    <source>
        <dbReference type="EMBL" id="MUN42016.1"/>
    </source>
</evidence>
<accession>A0A7K1LCM6</accession>
<evidence type="ECO:0000256" key="4">
    <source>
        <dbReference type="ARBA" id="ARBA00023136"/>
    </source>
</evidence>
<evidence type="ECO:0000256" key="1">
    <source>
        <dbReference type="ARBA" id="ARBA00004127"/>
    </source>
</evidence>
<feature type="transmembrane region" description="Helical" evidence="5">
    <location>
        <begin position="14"/>
        <end position="35"/>
    </location>
</feature>
<dbReference type="Pfam" id="PF02656">
    <property type="entry name" value="DUF202"/>
    <property type="match status" value="1"/>
</dbReference>
<keyword evidence="4 5" id="KW-0472">Membrane</keyword>
<comment type="caution">
    <text evidence="7">The sequence shown here is derived from an EMBL/GenBank/DDBJ whole genome shotgun (WGS) entry which is preliminary data.</text>
</comment>
<name>A0A7K1LCM6_9ACTN</name>
<dbReference type="Proteomes" id="UP000432015">
    <property type="component" value="Unassembled WGS sequence"/>
</dbReference>
<keyword evidence="3 5" id="KW-1133">Transmembrane helix</keyword>
<dbReference type="AlphaFoldDB" id="A0A7K1LCM6"/>
<gene>
    <name evidence="7" type="ORF">GNZ18_36340</name>
</gene>
<comment type="subcellular location">
    <subcellularLocation>
        <location evidence="1">Endomembrane system</location>
        <topology evidence="1">Multi-pass membrane protein</topology>
    </subcellularLocation>
</comment>
<evidence type="ECO:0000256" key="5">
    <source>
        <dbReference type="SAM" id="Phobius"/>
    </source>
</evidence>
<keyword evidence="2 5" id="KW-0812">Transmembrane</keyword>